<dbReference type="InterPro" id="IPR012131">
    <property type="entry name" value="Hstdl_DH"/>
</dbReference>
<comment type="similarity">
    <text evidence="1 5 6 11">Belongs to the histidinol dehydrogenase family.</text>
</comment>
<dbReference type="Pfam" id="PF00815">
    <property type="entry name" value="Histidinol_dh"/>
    <property type="match status" value="1"/>
</dbReference>
<keyword evidence="5" id="KW-0028">Amino-acid biosynthesis</keyword>
<dbReference type="AlphaFoldDB" id="A0A8B2P303"/>
<keyword evidence="2 5" id="KW-0479">Metal-binding</keyword>
<organism evidence="12 13">
    <name type="scientific">Acuticoccus sediminis</name>
    <dbReference type="NCBI Taxonomy" id="2184697"/>
    <lineage>
        <taxon>Bacteria</taxon>
        <taxon>Pseudomonadati</taxon>
        <taxon>Pseudomonadota</taxon>
        <taxon>Alphaproteobacteria</taxon>
        <taxon>Hyphomicrobiales</taxon>
        <taxon>Amorphaceae</taxon>
        <taxon>Acuticoccus</taxon>
    </lineage>
</organism>
<comment type="caution">
    <text evidence="12">The sequence shown here is derived from an EMBL/GenBank/DDBJ whole genome shotgun (WGS) entry which is preliminary data.</text>
</comment>
<feature type="binding site" evidence="5 10">
    <location>
        <position position="259"/>
    </location>
    <ligand>
        <name>Zn(2+)</name>
        <dbReference type="ChEBI" id="CHEBI:29105"/>
    </ligand>
</feature>
<dbReference type="Proteomes" id="UP000249590">
    <property type="component" value="Unassembled WGS sequence"/>
</dbReference>
<evidence type="ECO:0000256" key="3">
    <source>
        <dbReference type="ARBA" id="ARBA00022833"/>
    </source>
</evidence>
<keyword evidence="5" id="KW-0368">Histidine biosynthesis</keyword>
<dbReference type="GO" id="GO:0004399">
    <property type="term" value="F:histidinol dehydrogenase activity"/>
    <property type="evidence" value="ECO:0007669"/>
    <property type="project" value="UniProtKB-UniRule"/>
</dbReference>
<comment type="function">
    <text evidence="5">Catalyzes the sequential NAD-dependent oxidations of L-histidinol to L-histidinaldehyde and then to L-histidine.</text>
</comment>
<feature type="binding site" evidence="5 8">
    <location>
        <position position="191"/>
    </location>
    <ligand>
        <name>NAD(+)</name>
        <dbReference type="ChEBI" id="CHEBI:57540"/>
    </ligand>
</feature>
<feature type="binding site" evidence="5 10">
    <location>
        <position position="361"/>
    </location>
    <ligand>
        <name>Zn(2+)</name>
        <dbReference type="ChEBI" id="CHEBI:29105"/>
    </ligand>
</feature>
<comment type="cofactor">
    <cofactor evidence="5 10">
        <name>Zn(2+)</name>
        <dbReference type="ChEBI" id="CHEBI:29105"/>
    </cofactor>
    <text evidence="5 10">Binds 1 zinc ion per subunit.</text>
</comment>
<feature type="active site" description="Proton acceptor" evidence="5 7">
    <location>
        <position position="327"/>
    </location>
</feature>
<feature type="binding site" evidence="5 9">
    <location>
        <position position="420"/>
    </location>
    <ligand>
        <name>substrate</name>
    </ligand>
</feature>
<evidence type="ECO:0000256" key="2">
    <source>
        <dbReference type="ARBA" id="ARBA00022723"/>
    </source>
</evidence>
<gene>
    <name evidence="5 12" type="primary">hisD</name>
    <name evidence="12" type="ORF">DLJ53_05295</name>
</gene>
<dbReference type="EMBL" id="QHHQ01000001">
    <property type="protein sequence ID" value="RAI04526.1"/>
    <property type="molecule type" value="Genomic_DNA"/>
</dbReference>
<keyword evidence="4 5" id="KW-0560">Oxidoreductase</keyword>
<dbReference type="PANTHER" id="PTHR21256">
    <property type="entry name" value="HISTIDINOL DEHYDROGENASE HDH"/>
    <property type="match status" value="1"/>
</dbReference>
<comment type="pathway">
    <text evidence="5">Amino-acid biosynthesis; L-histidine biosynthesis; L-histidine from 5-phospho-alpha-D-ribose 1-diphosphate: step 9/9.</text>
</comment>
<dbReference type="InterPro" id="IPR001692">
    <property type="entry name" value="Histidinol_DH_CS"/>
</dbReference>
<keyword evidence="13" id="KW-1185">Reference proteome</keyword>
<dbReference type="GO" id="GO:0051287">
    <property type="term" value="F:NAD binding"/>
    <property type="evidence" value="ECO:0007669"/>
    <property type="project" value="InterPro"/>
</dbReference>
<dbReference type="HAMAP" id="MF_01024">
    <property type="entry name" value="HisD"/>
    <property type="match status" value="1"/>
</dbReference>
<dbReference type="UniPathway" id="UPA00031">
    <property type="reaction ID" value="UER00014"/>
</dbReference>
<evidence type="ECO:0000256" key="8">
    <source>
        <dbReference type="PIRSR" id="PIRSR000099-2"/>
    </source>
</evidence>
<evidence type="ECO:0000313" key="13">
    <source>
        <dbReference type="Proteomes" id="UP000249590"/>
    </source>
</evidence>
<comment type="catalytic activity">
    <reaction evidence="5">
        <text>L-histidinol + 2 NAD(+) + H2O = L-histidine + 2 NADH + 3 H(+)</text>
        <dbReference type="Rhea" id="RHEA:20641"/>
        <dbReference type="ChEBI" id="CHEBI:15377"/>
        <dbReference type="ChEBI" id="CHEBI:15378"/>
        <dbReference type="ChEBI" id="CHEBI:57540"/>
        <dbReference type="ChEBI" id="CHEBI:57595"/>
        <dbReference type="ChEBI" id="CHEBI:57699"/>
        <dbReference type="ChEBI" id="CHEBI:57945"/>
        <dbReference type="EC" id="1.1.1.23"/>
    </reaction>
</comment>
<evidence type="ECO:0000256" key="4">
    <source>
        <dbReference type="ARBA" id="ARBA00023002"/>
    </source>
</evidence>
<protein>
    <recommendedName>
        <fullName evidence="5">Histidinol dehydrogenase</fullName>
        <shortName evidence="5">HDH</shortName>
        <ecNumber evidence="5">1.1.1.23</ecNumber>
    </recommendedName>
</protein>
<feature type="binding site" evidence="5 10">
    <location>
        <position position="262"/>
    </location>
    <ligand>
        <name>Zn(2+)</name>
        <dbReference type="ChEBI" id="CHEBI:29105"/>
    </ligand>
</feature>
<evidence type="ECO:0000256" key="6">
    <source>
        <dbReference type="PIRNR" id="PIRNR000099"/>
    </source>
</evidence>
<feature type="binding site" evidence="5 9">
    <location>
        <position position="415"/>
    </location>
    <ligand>
        <name>substrate</name>
    </ligand>
</feature>
<evidence type="ECO:0000256" key="7">
    <source>
        <dbReference type="PIRSR" id="PIRSR000099-1"/>
    </source>
</evidence>
<sequence>MMRRLDTSDASFADDFAALLADQREFSADVTSVVDQVLTDVKTRGDAAVAEYTRRFDRVDFAATPMAVTAEEIAAARAAVPDDVIEALKFARDRIAVFHEKQLPSNERFTDPVGATLGWRWTPLASVGLYVPGGRAAYPSSLLMNAVPARVAGVKRLVMVVPAPDGHLEPVVLAAAEIAGVTEIYRIGGAQAIGALAYGTESIRAVDKIVGPGNAYVAAAKRQVFGTVGIDMVAGPSEVVIVADDSAPADVIAADLLAQAEHDEVAQSILITASPTLAGEVDEAVAAQLEVLPRRAVAEASWRDHGAIIIVEGEDEAAALVDRLAPEHLELAVADPDALAEKVTQAGAIFLGAMTPEAIGDYVAGPNHVLPTSRSARFSSGLSVFDFLKRTTLLGLDRAALEALAGPAMTLAASEGLDAHRLSIARRLRAS</sequence>
<keyword evidence="3 5" id="KW-0862">Zinc</keyword>
<feature type="binding site" evidence="5 8">
    <location>
        <position position="214"/>
    </location>
    <ligand>
        <name>NAD(+)</name>
        <dbReference type="ChEBI" id="CHEBI:57540"/>
    </ligand>
</feature>
<dbReference type="Gene3D" id="1.20.5.1300">
    <property type="match status" value="1"/>
</dbReference>
<feature type="binding site" evidence="5 9">
    <location>
        <position position="237"/>
    </location>
    <ligand>
        <name>substrate</name>
    </ligand>
</feature>
<dbReference type="FunFam" id="3.40.50.1980:FF:000001">
    <property type="entry name" value="Histidinol dehydrogenase"/>
    <property type="match status" value="1"/>
</dbReference>
<feature type="active site" description="Proton acceptor" evidence="5 7">
    <location>
        <position position="328"/>
    </location>
</feature>
<feature type="binding site" evidence="5 10">
    <location>
        <position position="420"/>
    </location>
    <ligand>
        <name>Zn(2+)</name>
        <dbReference type="ChEBI" id="CHEBI:29105"/>
    </ligand>
</feature>
<evidence type="ECO:0000256" key="11">
    <source>
        <dbReference type="RuleBase" id="RU004175"/>
    </source>
</evidence>
<dbReference type="GO" id="GO:0000105">
    <property type="term" value="P:L-histidine biosynthetic process"/>
    <property type="evidence" value="ECO:0007669"/>
    <property type="project" value="UniProtKB-UniRule"/>
</dbReference>
<dbReference type="FunFam" id="3.40.50.1980:FF:000026">
    <property type="entry name" value="Histidinol dehydrogenase"/>
    <property type="match status" value="1"/>
</dbReference>
<dbReference type="PANTHER" id="PTHR21256:SF2">
    <property type="entry name" value="HISTIDINE BIOSYNTHESIS TRIFUNCTIONAL PROTEIN"/>
    <property type="match status" value="1"/>
</dbReference>
<dbReference type="OrthoDB" id="9805269at2"/>
<feature type="binding site" evidence="5 8">
    <location>
        <position position="130"/>
    </location>
    <ligand>
        <name>NAD(+)</name>
        <dbReference type="ChEBI" id="CHEBI:57540"/>
    </ligand>
</feature>
<dbReference type="EC" id="1.1.1.23" evidence="5"/>
<evidence type="ECO:0000256" key="10">
    <source>
        <dbReference type="PIRSR" id="PIRSR000099-4"/>
    </source>
</evidence>
<dbReference type="InterPro" id="IPR016161">
    <property type="entry name" value="Ald_DH/histidinol_DH"/>
</dbReference>
<feature type="binding site" evidence="5 9">
    <location>
        <position position="361"/>
    </location>
    <ligand>
        <name>substrate</name>
    </ligand>
</feature>
<proteinExistence type="inferred from homology"/>
<keyword evidence="5 8" id="KW-0520">NAD</keyword>
<dbReference type="SUPFAM" id="SSF53720">
    <property type="entry name" value="ALDH-like"/>
    <property type="match status" value="1"/>
</dbReference>
<dbReference type="GO" id="GO:0005829">
    <property type="term" value="C:cytosol"/>
    <property type="evidence" value="ECO:0007669"/>
    <property type="project" value="TreeGrafter"/>
</dbReference>
<evidence type="ECO:0000256" key="1">
    <source>
        <dbReference type="ARBA" id="ARBA00010178"/>
    </source>
</evidence>
<dbReference type="PRINTS" id="PR00083">
    <property type="entry name" value="HOLDHDRGNASE"/>
</dbReference>
<feature type="binding site" evidence="5 9">
    <location>
        <position position="328"/>
    </location>
    <ligand>
        <name>substrate</name>
    </ligand>
</feature>
<feature type="binding site" evidence="5 9">
    <location>
        <position position="259"/>
    </location>
    <ligand>
        <name>substrate</name>
    </ligand>
</feature>
<dbReference type="GO" id="GO:0008270">
    <property type="term" value="F:zinc ion binding"/>
    <property type="evidence" value="ECO:0007669"/>
    <property type="project" value="UniProtKB-UniRule"/>
</dbReference>
<evidence type="ECO:0000256" key="5">
    <source>
        <dbReference type="HAMAP-Rule" id="MF_01024"/>
    </source>
</evidence>
<dbReference type="CDD" id="cd06572">
    <property type="entry name" value="Histidinol_dh"/>
    <property type="match status" value="1"/>
</dbReference>
<dbReference type="PROSITE" id="PS00611">
    <property type="entry name" value="HISOL_DEHYDROGENASE"/>
    <property type="match status" value="1"/>
</dbReference>
<name>A0A8B2P303_9HYPH</name>
<evidence type="ECO:0000313" key="12">
    <source>
        <dbReference type="EMBL" id="RAI04526.1"/>
    </source>
</evidence>
<dbReference type="Gene3D" id="3.40.50.1980">
    <property type="entry name" value="Nitrogenase molybdenum iron protein domain"/>
    <property type="match status" value="2"/>
</dbReference>
<feature type="binding site" evidence="5 9">
    <location>
        <position position="262"/>
    </location>
    <ligand>
        <name>substrate</name>
    </ligand>
</feature>
<reference evidence="12 13" key="1">
    <citation type="submission" date="2018-05" db="EMBL/GenBank/DDBJ databases">
        <title>Acuticoccus sediminis sp. nov., isolated from deep-sea sediment of Indian Ocean.</title>
        <authorList>
            <person name="Liu X."/>
            <person name="Lai Q."/>
            <person name="Du Y."/>
            <person name="Sun F."/>
            <person name="Zhang X."/>
            <person name="Wang S."/>
            <person name="Shao Z."/>
        </authorList>
    </citation>
    <scope>NUCLEOTIDE SEQUENCE [LARGE SCALE GENOMIC DNA]</scope>
    <source>
        <strain evidence="12 13">PTG4-2</strain>
    </source>
</reference>
<accession>A0A8B2P303</accession>
<dbReference type="InterPro" id="IPR022695">
    <property type="entry name" value="Histidinol_DH_monofunct"/>
</dbReference>
<dbReference type="PIRSF" id="PIRSF000099">
    <property type="entry name" value="Histidinol_dh"/>
    <property type="match status" value="1"/>
</dbReference>
<dbReference type="NCBIfam" id="TIGR00069">
    <property type="entry name" value="hisD"/>
    <property type="match status" value="1"/>
</dbReference>
<evidence type="ECO:0000256" key="9">
    <source>
        <dbReference type="PIRSR" id="PIRSR000099-3"/>
    </source>
</evidence>